<dbReference type="AlphaFoldDB" id="A0A6J8D1U6"/>
<reference evidence="3 4" key="1">
    <citation type="submission" date="2020-06" db="EMBL/GenBank/DDBJ databases">
        <authorList>
            <person name="Li R."/>
            <person name="Bekaert M."/>
        </authorList>
    </citation>
    <scope>NUCLEOTIDE SEQUENCE [LARGE SCALE GENOMIC DNA]</scope>
    <source>
        <strain evidence="4">wild</strain>
    </source>
</reference>
<dbReference type="PROSITE" id="PS50119">
    <property type="entry name" value="ZF_BBOX"/>
    <property type="match status" value="2"/>
</dbReference>
<evidence type="ECO:0000256" key="1">
    <source>
        <dbReference type="PROSITE-ProRule" id="PRU00024"/>
    </source>
</evidence>
<keyword evidence="1" id="KW-0862">Zinc</keyword>
<dbReference type="GO" id="GO:0008270">
    <property type="term" value="F:zinc ion binding"/>
    <property type="evidence" value="ECO:0007669"/>
    <property type="project" value="UniProtKB-KW"/>
</dbReference>
<gene>
    <name evidence="3" type="ORF">MCOR_36616</name>
</gene>
<name>A0A6J8D1U6_MYTCO</name>
<evidence type="ECO:0000313" key="3">
    <source>
        <dbReference type="EMBL" id="CAC5402688.1"/>
    </source>
</evidence>
<dbReference type="SMART" id="SM00336">
    <property type="entry name" value="BBOX"/>
    <property type="match status" value="1"/>
</dbReference>
<evidence type="ECO:0000259" key="2">
    <source>
        <dbReference type="PROSITE" id="PS50119"/>
    </source>
</evidence>
<dbReference type="InterPro" id="IPR000315">
    <property type="entry name" value="Znf_B-box"/>
</dbReference>
<accession>A0A6J8D1U6</accession>
<feature type="domain" description="B box-type" evidence="2">
    <location>
        <begin position="166"/>
        <end position="212"/>
    </location>
</feature>
<dbReference type="Proteomes" id="UP000507470">
    <property type="component" value="Unassembled WGS sequence"/>
</dbReference>
<dbReference type="EMBL" id="CACVKT020006597">
    <property type="protein sequence ID" value="CAC5402688.1"/>
    <property type="molecule type" value="Genomic_DNA"/>
</dbReference>
<dbReference type="SUPFAM" id="SSF63825">
    <property type="entry name" value="YWTD domain"/>
    <property type="match status" value="1"/>
</dbReference>
<evidence type="ECO:0000313" key="4">
    <source>
        <dbReference type="Proteomes" id="UP000507470"/>
    </source>
</evidence>
<protein>
    <recommendedName>
        <fullName evidence="2">B box-type domain-containing protein</fullName>
    </recommendedName>
</protein>
<dbReference type="Gene3D" id="2.120.10.30">
    <property type="entry name" value="TolB, C-terminal domain"/>
    <property type="match status" value="1"/>
</dbReference>
<dbReference type="Gene3D" id="3.30.160.60">
    <property type="entry name" value="Classic Zinc Finger"/>
    <property type="match status" value="1"/>
</dbReference>
<dbReference type="OrthoDB" id="10311798at2759"/>
<keyword evidence="4" id="KW-1185">Reference proteome</keyword>
<organism evidence="3 4">
    <name type="scientific">Mytilus coruscus</name>
    <name type="common">Sea mussel</name>
    <dbReference type="NCBI Taxonomy" id="42192"/>
    <lineage>
        <taxon>Eukaryota</taxon>
        <taxon>Metazoa</taxon>
        <taxon>Spiralia</taxon>
        <taxon>Lophotrochozoa</taxon>
        <taxon>Mollusca</taxon>
        <taxon>Bivalvia</taxon>
        <taxon>Autobranchia</taxon>
        <taxon>Pteriomorphia</taxon>
        <taxon>Mytilida</taxon>
        <taxon>Mytiloidea</taxon>
        <taxon>Mytilidae</taxon>
        <taxon>Mytilinae</taxon>
        <taxon>Mytilus</taxon>
    </lineage>
</organism>
<proteinExistence type="predicted"/>
<dbReference type="CDD" id="cd19757">
    <property type="entry name" value="Bbox1"/>
    <property type="match status" value="1"/>
</dbReference>
<keyword evidence="1" id="KW-0863">Zinc-finger</keyword>
<sequence length="564" mass="64514">MELKLRYFAFVSAVIGITTTSENIRVFLKADYRNGKLTLICSVSSLVFKTDIYDPRGKIVGSCSAPIHQLDVRTCSTPHTLLDLDLNRTILTINNPENKSIAGVWKCFHGTKRGSDDVYVQPYFKPINFSQSEQVFKAVTGNRARTRSGDLEREGLIGGNTKTSAAKHSRCHNCKKETIFSLCLECEKFYCETCANVHKDKPRFRNHTIRQTNQFPYQEHEMKCKSCPENHPEMVCKICENALCTTCSCPHSNDEDMLQLLIAPSIPIVPTTRSRNQDHSEVLRKRYTVSVSNEKFVTRIKGIAYLKYGGLFVLADYRNKKLKVFSKQKLVFDKYLNMEPRGMTGISGNKIAVTFAYEKKIILYEVAKLDASKYDEFNLKQMGKPFEIAYHKDHFIVELNEGSDGCIIILDNYCNKLYEIQNEDSKFGYFTGNTIRLQLDMDKGEFYVAAIGRKAVYCLDLDGNVKWLVKVPSPRSIAKVPNTKDTTLLFASHKSSAIYKIICKEQNENERYKPALIEMEAEDETELEEDKIKLPEYISYNHKNCLLYTEVANGHVSVYHLETK</sequence>
<dbReference type="InterPro" id="IPR011042">
    <property type="entry name" value="6-blade_b-propeller_TolB-like"/>
</dbReference>
<feature type="domain" description="B box-type" evidence="2">
    <location>
        <begin position="219"/>
        <end position="260"/>
    </location>
</feature>
<keyword evidence="1" id="KW-0479">Metal-binding</keyword>